<dbReference type="Proteomes" id="UP000886886">
    <property type="component" value="Unassembled WGS sequence"/>
</dbReference>
<reference evidence="8" key="1">
    <citation type="submission" date="2020-10" db="EMBL/GenBank/DDBJ databases">
        <authorList>
            <person name="Gilroy R."/>
        </authorList>
    </citation>
    <scope>NUCLEOTIDE SEQUENCE</scope>
    <source>
        <strain evidence="8">ChiSjej3B21-11622</strain>
    </source>
</reference>
<dbReference type="PROSITE" id="PS00092">
    <property type="entry name" value="N6_MTASE"/>
    <property type="match status" value="1"/>
</dbReference>
<proteinExistence type="predicted"/>
<evidence type="ECO:0000256" key="4">
    <source>
        <dbReference type="ARBA" id="ARBA00022691"/>
    </source>
</evidence>
<evidence type="ECO:0000256" key="3">
    <source>
        <dbReference type="ARBA" id="ARBA00022679"/>
    </source>
</evidence>
<dbReference type="AlphaFoldDB" id="A0A9D0ZX03"/>
<feature type="non-terminal residue" evidence="8">
    <location>
        <position position="426"/>
    </location>
</feature>
<dbReference type="SUPFAM" id="SSF53335">
    <property type="entry name" value="S-adenosyl-L-methionine-dependent methyltransferases"/>
    <property type="match status" value="1"/>
</dbReference>
<keyword evidence="3" id="KW-0808">Transferase</keyword>
<name>A0A9D0ZX03_9FIRM</name>
<dbReference type="InterPro" id="IPR050953">
    <property type="entry name" value="N4_N6_ade-DNA_methylase"/>
</dbReference>
<evidence type="ECO:0000256" key="1">
    <source>
        <dbReference type="ARBA" id="ARBA00011900"/>
    </source>
</evidence>
<feature type="domain" description="Type II methyltransferase M.TaqI-like" evidence="6">
    <location>
        <begin position="240"/>
        <end position="410"/>
    </location>
</feature>
<dbReference type="InterPro" id="IPR011639">
    <property type="entry name" value="MethylTrfase_TaqI-like_dom"/>
</dbReference>
<dbReference type="EMBL" id="DVFT01000180">
    <property type="protein sequence ID" value="HIQ97319.1"/>
    <property type="molecule type" value="Genomic_DNA"/>
</dbReference>
<dbReference type="PANTHER" id="PTHR33841">
    <property type="entry name" value="DNA METHYLTRANSFERASE YEEA-RELATED"/>
    <property type="match status" value="1"/>
</dbReference>
<dbReference type="PANTHER" id="PTHR33841:SF1">
    <property type="entry name" value="DNA METHYLTRANSFERASE A"/>
    <property type="match status" value="1"/>
</dbReference>
<dbReference type="InterPro" id="IPR041657">
    <property type="entry name" value="HTH_17"/>
</dbReference>
<accession>A0A9D0ZX03</accession>
<sequence>MDYLAIQEVAEEWGISKRRIQVLCREGRIPGAKMLGNMWVIPENADKPIDARTKNPVKSEETQNSRLRRELKLLLRELYRIVEKKEITEERKRDFVLSLLATGLCQVYLDDKKIGDQIFYNIYHTLSGRGEKLPFDAEAFALVETYLLTYKEDPELDHIVSWAYQYSNKILSETDYVQTQFFTEKYMVDYLMKHTGNLSAADKLVDPCCGGGNFLVECLEMLCRTREEKQEKNILEKAAKLYGYDIDRSIARVALVNIRLKAMSMLSRGDRKVSFRLWDRIRPNIYCPIEKETIAGALAKDHRKVQNLWNGSEEDLDQALGQADLILTNPPFATVKGMASEQKMFLKKYYPDANCDTCVAFLDRIYELLAPKGACGLVSQNAWMHLKSFSGIRKRFISQYKIEKIVNLGSGAFWDLSGEKSNVSLL</sequence>
<evidence type="ECO:0000313" key="9">
    <source>
        <dbReference type="Proteomes" id="UP000886886"/>
    </source>
</evidence>
<dbReference type="Pfam" id="PF12728">
    <property type="entry name" value="HTH_17"/>
    <property type="match status" value="1"/>
</dbReference>
<evidence type="ECO:0000256" key="5">
    <source>
        <dbReference type="ARBA" id="ARBA00047942"/>
    </source>
</evidence>
<dbReference type="EC" id="2.1.1.72" evidence="1"/>
<evidence type="ECO:0000259" key="7">
    <source>
        <dbReference type="Pfam" id="PF12728"/>
    </source>
</evidence>
<evidence type="ECO:0000259" key="6">
    <source>
        <dbReference type="Pfam" id="PF07669"/>
    </source>
</evidence>
<comment type="caution">
    <text evidence="8">The sequence shown here is derived from an EMBL/GenBank/DDBJ whole genome shotgun (WGS) entry which is preliminary data.</text>
</comment>
<evidence type="ECO:0000313" key="8">
    <source>
        <dbReference type="EMBL" id="HIQ97319.1"/>
    </source>
</evidence>
<dbReference type="Pfam" id="PF07669">
    <property type="entry name" value="Eco57I"/>
    <property type="match status" value="1"/>
</dbReference>
<dbReference type="PRINTS" id="PR00507">
    <property type="entry name" value="N12N6MTFRASE"/>
</dbReference>
<dbReference type="GO" id="GO:0009007">
    <property type="term" value="F:site-specific DNA-methyltransferase (adenine-specific) activity"/>
    <property type="evidence" value="ECO:0007669"/>
    <property type="project" value="UniProtKB-EC"/>
</dbReference>
<dbReference type="GO" id="GO:0006304">
    <property type="term" value="P:DNA modification"/>
    <property type="evidence" value="ECO:0007669"/>
    <property type="project" value="InterPro"/>
</dbReference>
<dbReference type="InterPro" id="IPR029063">
    <property type="entry name" value="SAM-dependent_MTases_sf"/>
</dbReference>
<evidence type="ECO:0000256" key="2">
    <source>
        <dbReference type="ARBA" id="ARBA00022603"/>
    </source>
</evidence>
<dbReference type="GO" id="GO:0003676">
    <property type="term" value="F:nucleic acid binding"/>
    <property type="evidence" value="ECO:0007669"/>
    <property type="project" value="InterPro"/>
</dbReference>
<dbReference type="Gene3D" id="3.40.50.150">
    <property type="entry name" value="Vaccinia Virus protein VP39"/>
    <property type="match status" value="1"/>
</dbReference>
<dbReference type="InterPro" id="IPR002052">
    <property type="entry name" value="DNA_methylase_N6_adenine_CS"/>
</dbReference>
<comment type="catalytic activity">
    <reaction evidence="5">
        <text>a 2'-deoxyadenosine in DNA + S-adenosyl-L-methionine = an N(6)-methyl-2'-deoxyadenosine in DNA + S-adenosyl-L-homocysteine + H(+)</text>
        <dbReference type="Rhea" id="RHEA:15197"/>
        <dbReference type="Rhea" id="RHEA-COMP:12418"/>
        <dbReference type="Rhea" id="RHEA-COMP:12419"/>
        <dbReference type="ChEBI" id="CHEBI:15378"/>
        <dbReference type="ChEBI" id="CHEBI:57856"/>
        <dbReference type="ChEBI" id="CHEBI:59789"/>
        <dbReference type="ChEBI" id="CHEBI:90615"/>
        <dbReference type="ChEBI" id="CHEBI:90616"/>
        <dbReference type="EC" id="2.1.1.72"/>
    </reaction>
</comment>
<keyword evidence="2 8" id="KW-0489">Methyltransferase</keyword>
<keyword evidence="4" id="KW-0949">S-adenosyl-L-methionine</keyword>
<reference evidence="8" key="2">
    <citation type="journal article" date="2021" name="PeerJ">
        <title>Extensive microbial diversity within the chicken gut microbiome revealed by metagenomics and culture.</title>
        <authorList>
            <person name="Gilroy R."/>
            <person name="Ravi A."/>
            <person name="Getino M."/>
            <person name="Pursley I."/>
            <person name="Horton D.L."/>
            <person name="Alikhan N.F."/>
            <person name="Baker D."/>
            <person name="Gharbi K."/>
            <person name="Hall N."/>
            <person name="Watson M."/>
            <person name="Adriaenssens E.M."/>
            <person name="Foster-Nyarko E."/>
            <person name="Jarju S."/>
            <person name="Secka A."/>
            <person name="Antonio M."/>
            <person name="Oren A."/>
            <person name="Chaudhuri R.R."/>
            <person name="La Ragione R."/>
            <person name="Hildebrand F."/>
            <person name="Pallen M.J."/>
        </authorList>
    </citation>
    <scope>NUCLEOTIDE SEQUENCE</scope>
    <source>
        <strain evidence="8">ChiSjej3B21-11622</strain>
    </source>
</reference>
<feature type="domain" description="Helix-turn-helix" evidence="7">
    <location>
        <begin position="3"/>
        <end position="44"/>
    </location>
</feature>
<organism evidence="8 9">
    <name type="scientific">Candidatus Limivivens merdigallinarum</name>
    <dbReference type="NCBI Taxonomy" id="2840859"/>
    <lineage>
        <taxon>Bacteria</taxon>
        <taxon>Bacillati</taxon>
        <taxon>Bacillota</taxon>
        <taxon>Clostridia</taxon>
        <taxon>Lachnospirales</taxon>
        <taxon>Lachnospiraceae</taxon>
        <taxon>Lachnospiraceae incertae sedis</taxon>
        <taxon>Candidatus Limivivens</taxon>
    </lineage>
</organism>
<dbReference type="GO" id="GO:0032259">
    <property type="term" value="P:methylation"/>
    <property type="evidence" value="ECO:0007669"/>
    <property type="project" value="UniProtKB-KW"/>
</dbReference>
<protein>
    <recommendedName>
        <fullName evidence="1">site-specific DNA-methyltransferase (adenine-specific)</fullName>
        <ecNumber evidence="1">2.1.1.72</ecNumber>
    </recommendedName>
</protein>
<gene>
    <name evidence="8" type="ORF">IAB26_12240</name>
</gene>